<comment type="caution">
    <text evidence="2">The sequence shown here is derived from an EMBL/GenBank/DDBJ whole genome shotgun (WGS) entry which is preliminary data.</text>
</comment>
<dbReference type="Proteomes" id="UP000321750">
    <property type="component" value="Unassembled WGS sequence"/>
</dbReference>
<dbReference type="RefSeq" id="WP_147044939.1">
    <property type="nucleotide sequence ID" value="NZ_BJZV01000002.1"/>
</dbReference>
<dbReference type="EMBL" id="BJZV01000002">
    <property type="protein sequence ID" value="GEP08579.1"/>
    <property type="molecule type" value="Genomic_DNA"/>
</dbReference>
<dbReference type="AlphaFoldDB" id="A0A512JF63"/>
<dbReference type="OrthoDB" id="8264995at2"/>
<organism evidence="2 3">
    <name type="scientific">Methylobacterium gnaphalii</name>
    <dbReference type="NCBI Taxonomy" id="1010610"/>
    <lineage>
        <taxon>Bacteria</taxon>
        <taxon>Pseudomonadati</taxon>
        <taxon>Pseudomonadota</taxon>
        <taxon>Alphaproteobacteria</taxon>
        <taxon>Hyphomicrobiales</taxon>
        <taxon>Methylobacteriaceae</taxon>
        <taxon>Methylobacterium</taxon>
    </lineage>
</organism>
<protein>
    <submittedName>
        <fullName evidence="2">Uncharacterized protein</fullName>
    </submittedName>
</protein>
<proteinExistence type="predicted"/>
<keyword evidence="3" id="KW-1185">Reference proteome</keyword>
<reference evidence="2 3" key="1">
    <citation type="submission" date="2019-07" db="EMBL/GenBank/DDBJ databases">
        <title>Whole genome shotgun sequence of Methylobacterium gnaphalii NBRC 107716.</title>
        <authorList>
            <person name="Hosoyama A."/>
            <person name="Uohara A."/>
            <person name="Ohji S."/>
            <person name="Ichikawa N."/>
        </authorList>
    </citation>
    <scope>NUCLEOTIDE SEQUENCE [LARGE SCALE GENOMIC DNA]</scope>
    <source>
        <strain evidence="2 3">NBRC 107716</strain>
    </source>
</reference>
<evidence type="ECO:0000256" key="1">
    <source>
        <dbReference type="SAM" id="MobiDB-lite"/>
    </source>
</evidence>
<feature type="region of interest" description="Disordered" evidence="1">
    <location>
        <begin position="243"/>
        <end position="285"/>
    </location>
</feature>
<evidence type="ECO:0000313" key="3">
    <source>
        <dbReference type="Proteomes" id="UP000321750"/>
    </source>
</evidence>
<name>A0A512JF63_9HYPH</name>
<gene>
    <name evidence="2" type="ORF">MGN01_04240</name>
</gene>
<accession>A0A512JF63</accession>
<sequence>MLSWAFRHELTKRRDDDRGPRLGFSPVSPMFRHADLGVRVENFSREPGMPAAMGEPHPDALIVEAAVLELARFAEHRFEGDLGLLTNLPPGQNEHAAIGRAMSQLAATVQIQARLSARPTFVNSPLPAAVVGKTGKPIICMLRTEMRADAAGILRPHLVEERCGAVGANRYPNGAYCCIDWDNPQTILLERATYAAWWAALDLLAHELKGKLETIAVLPPAAAQRPWAGNVDGSKPRRILERLASPPPVVHEGSAQRARRAPAKRGAPVSTRRSVPPPAVELETA</sequence>
<evidence type="ECO:0000313" key="2">
    <source>
        <dbReference type="EMBL" id="GEP08579.1"/>
    </source>
</evidence>